<feature type="region of interest" description="Disordered" evidence="1">
    <location>
        <begin position="292"/>
        <end position="332"/>
    </location>
</feature>
<feature type="compositionally biased region" description="Basic residues" evidence="1">
    <location>
        <begin position="168"/>
        <end position="189"/>
    </location>
</feature>
<feature type="region of interest" description="Disordered" evidence="1">
    <location>
        <begin position="162"/>
        <end position="198"/>
    </location>
</feature>
<protein>
    <submittedName>
        <fullName evidence="2">Uncharacterized protein</fullName>
    </submittedName>
</protein>
<accession>A0A8S1EI95</accession>
<dbReference type="EMBL" id="CADEPM010000002">
    <property type="protein sequence ID" value="CAB3400704.1"/>
    <property type="molecule type" value="Genomic_DNA"/>
</dbReference>
<reference evidence="2 3" key="1">
    <citation type="submission" date="2020-04" db="EMBL/GenBank/DDBJ databases">
        <authorList>
            <person name="Laetsch R D."/>
            <person name="Stevens L."/>
            <person name="Kumar S."/>
            <person name="Blaxter L. M."/>
        </authorList>
    </citation>
    <scope>NUCLEOTIDE SEQUENCE [LARGE SCALE GENOMIC DNA]</scope>
</reference>
<sequence length="332" mass="39231">METEDSNWRENFDDDISSETWKILEKLFKDVDPEIQKKEDAKYMRELEEIAEEERLTKMGYSIYRFPSNNKHSHANLYPKHLSWNCIQFLVKYKKGVPHDPNSVNAMDYNYKPFFPEKDFSMFTSHYLVIKKLRKESKFARLFVDDDLLPDIDEALESLQKDDDRRRAAARRAAPRQLLRHSAGRKRSFSPRPKDEQQVIFPQNDAVLPRAFSQTDQLESSTQQLTSSEDVAQFVAISQRNDQIEGDLEDNDFEEHEEYHIEHDVIEEALIEDDEADFIPADRPHFNRQPIIDDFDNFDDNSSDEGMGDELEFERREGQAVFEDENDELELF</sequence>
<evidence type="ECO:0000313" key="3">
    <source>
        <dbReference type="Proteomes" id="UP000494206"/>
    </source>
</evidence>
<proteinExistence type="predicted"/>
<dbReference type="AlphaFoldDB" id="A0A8S1EI95"/>
<organism evidence="2 3">
    <name type="scientific">Caenorhabditis bovis</name>
    <dbReference type="NCBI Taxonomy" id="2654633"/>
    <lineage>
        <taxon>Eukaryota</taxon>
        <taxon>Metazoa</taxon>
        <taxon>Ecdysozoa</taxon>
        <taxon>Nematoda</taxon>
        <taxon>Chromadorea</taxon>
        <taxon>Rhabditida</taxon>
        <taxon>Rhabditina</taxon>
        <taxon>Rhabditomorpha</taxon>
        <taxon>Rhabditoidea</taxon>
        <taxon>Rhabditidae</taxon>
        <taxon>Peloderinae</taxon>
        <taxon>Caenorhabditis</taxon>
    </lineage>
</organism>
<feature type="compositionally biased region" description="Acidic residues" evidence="1">
    <location>
        <begin position="322"/>
        <end position="332"/>
    </location>
</feature>
<comment type="caution">
    <text evidence="2">The sequence shown here is derived from an EMBL/GenBank/DDBJ whole genome shotgun (WGS) entry which is preliminary data.</text>
</comment>
<keyword evidence="3" id="KW-1185">Reference proteome</keyword>
<dbReference type="Proteomes" id="UP000494206">
    <property type="component" value="Unassembled WGS sequence"/>
</dbReference>
<feature type="compositionally biased region" description="Acidic residues" evidence="1">
    <location>
        <begin position="293"/>
        <end position="312"/>
    </location>
</feature>
<evidence type="ECO:0000256" key="1">
    <source>
        <dbReference type="SAM" id="MobiDB-lite"/>
    </source>
</evidence>
<gene>
    <name evidence="2" type="ORF">CBOVIS_LOCUS3581</name>
</gene>
<evidence type="ECO:0000313" key="2">
    <source>
        <dbReference type="EMBL" id="CAB3400704.1"/>
    </source>
</evidence>
<name>A0A8S1EI95_9PELO</name>